<dbReference type="PANTHER" id="PTHR47989:SF33">
    <property type="entry name" value="SERINE_THREONINE-PROTEIN KINASE PBL7-RELATED"/>
    <property type="match status" value="1"/>
</dbReference>
<organism evidence="5 6">
    <name type="scientific">Tripterygium wilfordii</name>
    <name type="common">Thunder God vine</name>
    <dbReference type="NCBI Taxonomy" id="458696"/>
    <lineage>
        <taxon>Eukaryota</taxon>
        <taxon>Viridiplantae</taxon>
        <taxon>Streptophyta</taxon>
        <taxon>Embryophyta</taxon>
        <taxon>Tracheophyta</taxon>
        <taxon>Spermatophyta</taxon>
        <taxon>Magnoliopsida</taxon>
        <taxon>eudicotyledons</taxon>
        <taxon>Gunneridae</taxon>
        <taxon>Pentapetalae</taxon>
        <taxon>rosids</taxon>
        <taxon>fabids</taxon>
        <taxon>Celastrales</taxon>
        <taxon>Celastraceae</taxon>
        <taxon>Tripterygium</taxon>
    </lineage>
</organism>
<keyword evidence="2" id="KW-0547">Nucleotide-binding</keyword>
<reference evidence="5 6" key="1">
    <citation type="journal article" date="2020" name="Nat. Commun.">
        <title>Genome of Tripterygium wilfordii and identification of cytochrome P450 involved in triptolide biosynthesis.</title>
        <authorList>
            <person name="Tu L."/>
            <person name="Su P."/>
            <person name="Zhang Z."/>
            <person name="Gao L."/>
            <person name="Wang J."/>
            <person name="Hu T."/>
            <person name="Zhou J."/>
            <person name="Zhang Y."/>
            <person name="Zhao Y."/>
            <person name="Liu Y."/>
            <person name="Song Y."/>
            <person name="Tong Y."/>
            <person name="Lu Y."/>
            <person name="Yang J."/>
            <person name="Xu C."/>
            <person name="Jia M."/>
            <person name="Peters R.J."/>
            <person name="Huang L."/>
            <person name="Gao W."/>
        </authorList>
    </citation>
    <scope>NUCLEOTIDE SEQUENCE [LARGE SCALE GENOMIC DNA]</scope>
    <source>
        <strain evidence="6">cv. XIE 37</strain>
        <tissue evidence="5">Leaf</tissue>
    </source>
</reference>
<dbReference type="InterPro" id="IPR011009">
    <property type="entry name" value="Kinase-like_dom_sf"/>
</dbReference>
<protein>
    <submittedName>
        <fullName evidence="5">Serine/threonine-protein kinase CDL1</fullName>
    </submittedName>
</protein>
<evidence type="ECO:0000313" key="6">
    <source>
        <dbReference type="Proteomes" id="UP000593562"/>
    </source>
</evidence>
<keyword evidence="6" id="KW-1185">Reference proteome</keyword>
<feature type="domain" description="Protein kinase" evidence="4">
    <location>
        <begin position="192"/>
        <end position="289"/>
    </location>
</feature>
<proteinExistence type="predicted"/>
<keyword evidence="3" id="KW-0067">ATP-binding</keyword>
<keyword evidence="5" id="KW-0808">Transferase</keyword>
<dbReference type="InterPro" id="IPR001245">
    <property type="entry name" value="Ser-Thr/Tyr_kinase_cat_dom"/>
</dbReference>
<dbReference type="PANTHER" id="PTHR47989">
    <property type="entry name" value="OS01G0750732 PROTEIN"/>
    <property type="match status" value="1"/>
</dbReference>
<gene>
    <name evidence="5" type="ORF">HS088_TW13G00724</name>
</gene>
<keyword evidence="5" id="KW-0418">Kinase</keyword>
<comment type="caution">
    <text evidence="5">The sequence shown here is derived from an EMBL/GenBank/DDBJ whole genome shotgun (WGS) entry which is preliminary data.</text>
</comment>
<dbReference type="EMBL" id="JAAARO010000013">
    <property type="protein sequence ID" value="KAF5737833.1"/>
    <property type="molecule type" value="Genomic_DNA"/>
</dbReference>
<evidence type="ECO:0000256" key="2">
    <source>
        <dbReference type="ARBA" id="ARBA00022741"/>
    </source>
</evidence>
<dbReference type="GO" id="GO:0005524">
    <property type="term" value="F:ATP binding"/>
    <property type="evidence" value="ECO:0007669"/>
    <property type="project" value="UniProtKB-KW"/>
</dbReference>
<dbReference type="Proteomes" id="UP000593562">
    <property type="component" value="Unassembled WGS sequence"/>
</dbReference>
<evidence type="ECO:0000256" key="1">
    <source>
        <dbReference type="ARBA" id="ARBA00022527"/>
    </source>
</evidence>
<accession>A0A7J7CUU2</accession>
<dbReference type="Pfam" id="PF07714">
    <property type="entry name" value="PK_Tyr_Ser-Thr"/>
    <property type="match status" value="1"/>
</dbReference>
<dbReference type="Gene3D" id="3.30.200.20">
    <property type="entry name" value="Phosphorylase Kinase, domain 1"/>
    <property type="match status" value="1"/>
</dbReference>
<dbReference type="SUPFAM" id="SSF56112">
    <property type="entry name" value="Protein kinase-like (PK-like)"/>
    <property type="match status" value="1"/>
</dbReference>
<dbReference type="AlphaFoldDB" id="A0A7J7CUU2"/>
<dbReference type="FunFam" id="3.30.200.20:FF:000482">
    <property type="entry name" value="probable serine/threonine-protein kinase PBL7"/>
    <property type="match status" value="1"/>
</dbReference>
<dbReference type="InterPro" id="IPR000719">
    <property type="entry name" value="Prot_kinase_dom"/>
</dbReference>
<sequence length="289" mass="32396">MGFSQGTTCTDSREPIYFPATAIYTSSPCVHVDHFSENDDEVKMKPLLRRMVFEFGFGCIRPSRLKNRRDSDDNEHNVDNKNCDNNLEHNKAWLLAESGGCGGAELGNGDPQSMHSSFRFTLCSQVELESLNMNPNTVATVLMVNLDGGLNEDKARELKWRRIESLERSISPVANSLVRFSYDEILAATRNFCKGRVLGRGALSFVFRGRIGFLRTTVAIKRLDKEDKESPKAFCRELMIASSLYNPNIVPLMGFCIEPEEGLFLVYKYVSGGSLEHHLHGMSGLLSLI</sequence>
<evidence type="ECO:0000313" key="5">
    <source>
        <dbReference type="EMBL" id="KAF5737833.1"/>
    </source>
</evidence>
<dbReference type="InParanoid" id="A0A7J7CUU2"/>
<dbReference type="PROSITE" id="PS50011">
    <property type="entry name" value="PROTEIN_KINASE_DOM"/>
    <property type="match status" value="1"/>
</dbReference>
<evidence type="ECO:0000256" key="3">
    <source>
        <dbReference type="ARBA" id="ARBA00022840"/>
    </source>
</evidence>
<dbReference type="GO" id="GO:0004674">
    <property type="term" value="F:protein serine/threonine kinase activity"/>
    <property type="evidence" value="ECO:0007669"/>
    <property type="project" value="UniProtKB-KW"/>
</dbReference>
<keyword evidence="1" id="KW-0723">Serine/threonine-protein kinase</keyword>
<name>A0A7J7CUU2_TRIWF</name>
<evidence type="ECO:0000259" key="4">
    <source>
        <dbReference type="PROSITE" id="PS50011"/>
    </source>
</evidence>